<dbReference type="InterPro" id="IPR049176">
    <property type="entry name" value="COG5_N"/>
</dbReference>
<comment type="subcellular location">
    <subcellularLocation>
        <location evidence="1">Golgi apparatus membrane</location>
        <topology evidence="1">Peripheral membrane protein</topology>
    </subcellularLocation>
</comment>
<sequence>MSLEKGSDDLNELTDFEAFLENDFNAMEFANELILATNTNYDNELDLTTPSKRLGYDLNEVDKRVVTLAGDNYEILMKEVNKLDDVQMHFQLLNPSLTQVNKSFSKLDKDIVKPYTEAMELHGALKRIHTTSTLLRSATYFIHLIQNLEEASNNEMIGQSPFRDLVKACNHYNSLKKHLNDSPYLKSLKIVRDYDSILQTHKLKFQDVCRLNFKNFKPTTDQGIIANILIAYSIISPEGLCNSVQQFLNDQVSISLNILSKTLTSPRNFENAFKDVTNKGLIISKISTKMSQLSWSVNTNNVSISSSNSNQNNDSNTNNSPGTMLEEVSKILDLQSFLSAFWRDIATGFESKLKETLNRGGPVAKSLRTYGTSIRNSIKHNILSSDFSETMKEDGIEARMMLNSVNALDKDNTRR</sequence>
<dbReference type="InterPro" id="IPR019465">
    <property type="entry name" value="Cog5"/>
</dbReference>
<dbReference type="PANTHER" id="PTHR13228">
    <property type="entry name" value="CONSERVED OLIGOMERIC GOLGI COMPLEX COMPONENT 5"/>
    <property type="match status" value="1"/>
</dbReference>
<accession>A0A1E4TZ10</accession>
<dbReference type="GO" id="GO:0000139">
    <property type="term" value="C:Golgi membrane"/>
    <property type="evidence" value="ECO:0007669"/>
    <property type="project" value="UniProtKB-SubCell"/>
</dbReference>
<gene>
    <name evidence="7" type="ORF">PACTADRAFT_48762</name>
</gene>
<feature type="domain" description="Conserved oligomeric Golgi complex subunit 5 helical" evidence="6">
    <location>
        <begin position="185"/>
        <end position="380"/>
    </location>
</feature>
<evidence type="ECO:0000256" key="3">
    <source>
        <dbReference type="ARBA" id="ARBA00023034"/>
    </source>
</evidence>
<dbReference type="OrthoDB" id="18786at2759"/>
<dbReference type="EMBL" id="KV454012">
    <property type="protein sequence ID" value="ODV96979.1"/>
    <property type="molecule type" value="Genomic_DNA"/>
</dbReference>
<dbReference type="Pfam" id="PF10392">
    <property type="entry name" value="COG5_N"/>
    <property type="match status" value="1"/>
</dbReference>
<organism evidence="7 8">
    <name type="scientific">Pachysolen tannophilus NRRL Y-2460</name>
    <dbReference type="NCBI Taxonomy" id="669874"/>
    <lineage>
        <taxon>Eukaryota</taxon>
        <taxon>Fungi</taxon>
        <taxon>Dikarya</taxon>
        <taxon>Ascomycota</taxon>
        <taxon>Saccharomycotina</taxon>
        <taxon>Pichiomycetes</taxon>
        <taxon>Pachysolenaceae</taxon>
        <taxon>Pachysolen</taxon>
    </lineage>
</organism>
<dbReference type="AlphaFoldDB" id="A0A1E4TZ10"/>
<protein>
    <recommendedName>
        <fullName evidence="2">Conserved oligomeric Golgi complex subunit 5</fullName>
    </recommendedName>
</protein>
<name>A0A1E4TZ10_PACTA</name>
<evidence type="ECO:0000313" key="8">
    <source>
        <dbReference type="Proteomes" id="UP000094236"/>
    </source>
</evidence>
<dbReference type="PANTHER" id="PTHR13228:SF3">
    <property type="entry name" value="CONSERVED OLIGOMERIC GOLGI COMPLEX SUBUNIT 5"/>
    <property type="match status" value="1"/>
</dbReference>
<evidence type="ECO:0000256" key="2">
    <source>
        <dbReference type="ARBA" id="ARBA00020974"/>
    </source>
</evidence>
<keyword evidence="4" id="KW-0472">Membrane</keyword>
<dbReference type="Proteomes" id="UP000094236">
    <property type="component" value="Unassembled WGS sequence"/>
</dbReference>
<dbReference type="GO" id="GO:0006891">
    <property type="term" value="P:intra-Golgi vesicle-mediated transport"/>
    <property type="evidence" value="ECO:0007669"/>
    <property type="project" value="InterPro"/>
</dbReference>
<dbReference type="Pfam" id="PF20649">
    <property type="entry name" value="COG5_C"/>
    <property type="match status" value="1"/>
</dbReference>
<dbReference type="InterPro" id="IPR048485">
    <property type="entry name" value="COG5_helical"/>
</dbReference>
<evidence type="ECO:0000256" key="4">
    <source>
        <dbReference type="ARBA" id="ARBA00023136"/>
    </source>
</evidence>
<dbReference type="GO" id="GO:0017119">
    <property type="term" value="C:Golgi transport complex"/>
    <property type="evidence" value="ECO:0007669"/>
    <property type="project" value="InterPro"/>
</dbReference>
<feature type="domain" description="Conserved oligomeric Golgi complex subunit 5 N-terminal" evidence="5">
    <location>
        <begin position="17"/>
        <end position="148"/>
    </location>
</feature>
<evidence type="ECO:0000259" key="6">
    <source>
        <dbReference type="Pfam" id="PF20649"/>
    </source>
</evidence>
<evidence type="ECO:0000259" key="5">
    <source>
        <dbReference type="Pfam" id="PF10392"/>
    </source>
</evidence>
<evidence type="ECO:0000256" key="1">
    <source>
        <dbReference type="ARBA" id="ARBA00004395"/>
    </source>
</evidence>
<keyword evidence="8" id="KW-1185">Reference proteome</keyword>
<reference evidence="8" key="1">
    <citation type="submission" date="2016-05" db="EMBL/GenBank/DDBJ databases">
        <title>Comparative genomics of biotechnologically important yeasts.</title>
        <authorList>
            <consortium name="DOE Joint Genome Institute"/>
            <person name="Riley R."/>
            <person name="Haridas S."/>
            <person name="Wolfe K.H."/>
            <person name="Lopes M.R."/>
            <person name="Hittinger C.T."/>
            <person name="Goker M."/>
            <person name="Salamov A."/>
            <person name="Wisecaver J."/>
            <person name="Long T.M."/>
            <person name="Aerts A.L."/>
            <person name="Barry K."/>
            <person name="Choi C."/>
            <person name="Clum A."/>
            <person name="Coughlan A.Y."/>
            <person name="Deshpande S."/>
            <person name="Douglass A.P."/>
            <person name="Hanson S.J."/>
            <person name="Klenk H.-P."/>
            <person name="Labutti K."/>
            <person name="Lapidus A."/>
            <person name="Lindquist E."/>
            <person name="Lipzen A."/>
            <person name="Meier-Kolthoff J.P."/>
            <person name="Ohm R.A."/>
            <person name="Otillar R.P."/>
            <person name="Pangilinan J."/>
            <person name="Peng Y."/>
            <person name="Rokas A."/>
            <person name="Rosa C.A."/>
            <person name="Scheuner C."/>
            <person name="Sibirny A.A."/>
            <person name="Slot J.C."/>
            <person name="Stielow J.B."/>
            <person name="Sun H."/>
            <person name="Kurtzman C.P."/>
            <person name="Blackwell M."/>
            <person name="Grigoriev I.V."/>
            <person name="Jeffries T.W."/>
        </authorList>
    </citation>
    <scope>NUCLEOTIDE SEQUENCE [LARGE SCALE GENOMIC DNA]</scope>
    <source>
        <strain evidence="8">NRRL Y-2460</strain>
    </source>
</reference>
<keyword evidence="3" id="KW-0333">Golgi apparatus</keyword>
<evidence type="ECO:0000313" key="7">
    <source>
        <dbReference type="EMBL" id="ODV96979.1"/>
    </source>
</evidence>
<proteinExistence type="predicted"/>
<dbReference type="STRING" id="669874.A0A1E4TZ10"/>